<gene>
    <name evidence="1" type="ORF">AtubIFM56815_003213</name>
</gene>
<dbReference type="AlphaFoldDB" id="A0A9W6EPN5"/>
<dbReference type="EMBL" id="BRPE01000014">
    <property type="protein sequence ID" value="GLA88751.1"/>
    <property type="molecule type" value="Genomic_DNA"/>
</dbReference>
<dbReference type="Proteomes" id="UP001144157">
    <property type="component" value="Unassembled WGS sequence"/>
</dbReference>
<reference evidence="1" key="1">
    <citation type="submission" date="2022-07" db="EMBL/GenBank/DDBJ databases">
        <title>Taxonomy of Aspergillus series Nigri: significant species reduction supported by multi-species coalescent approaches.</title>
        <authorList>
            <person name="Bian C."/>
            <person name="Kusuya Y."/>
            <person name="Sklenar F."/>
            <person name="D'hooge E."/>
            <person name="Yaguchi T."/>
            <person name="Takahashi H."/>
            <person name="Hubka V."/>
        </authorList>
    </citation>
    <scope>NUCLEOTIDE SEQUENCE</scope>
    <source>
        <strain evidence="1">IFM 56815</strain>
    </source>
</reference>
<sequence length="85" mass="9602">MNEFKRIIMDASGECGPERQTESTNPRKGPCQLCLTALSPQDGFIKVKGLTETLGIPLTVGAYFKVMLRYMVFHDTDYFESEEGY</sequence>
<organism evidence="1 2">
    <name type="scientific">Aspergillus tubingensis</name>
    <dbReference type="NCBI Taxonomy" id="5068"/>
    <lineage>
        <taxon>Eukaryota</taxon>
        <taxon>Fungi</taxon>
        <taxon>Dikarya</taxon>
        <taxon>Ascomycota</taxon>
        <taxon>Pezizomycotina</taxon>
        <taxon>Eurotiomycetes</taxon>
        <taxon>Eurotiomycetidae</taxon>
        <taxon>Eurotiales</taxon>
        <taxon>Aspergillaceae</taxon>
        <taxon>Aspergillus</taxon>
        <taxon>Aspergillus subgen. Circumdati</taxon>
    </lineage>
</organism>
<name>A0A9W6EPN5_ASPTU</name>
<evidence type="ECO:0000313" key="1">
    <source>
        <dbReference type="EMBL" id="GLA88751.1"/>
    </source>
</evidence>
<comment type="caution">
    <text evidence="1">The sequence shown here is derived from an EMBL/GenBank/DDBJ whole genome shotgun (WGS) entry which is preliminary data.</text>
</comment>
<protein>
    <submittedName>
        <fullName evidence="1">Uncharacterized protein</fullName>
    </submittedName>
</protein>
<proteinExistence type="predicted"/>
<accession>A0A9W6EPN5</accession>
<evidence type="ECO:0000313" key="2">
    <source>
        <dbReference type="Proteomes" id="UP001144157"/>
    </source>
</evidence>